<dbReference type="InterPro" id="IPR002748">
    <property type="entry name" value="CbiD"/>
</dbReference>
<keyword evidence="2 5" id="KW-0489">Methyltransferase</keyword>
<protein>
    <recommendedName>
        <fullName evidence="5">Cobalt-precorrin-5B C(1)-methyltransferase</fullName>
        <ecNumber evidence="5">2.1.1.195</ecNumber>
    </recommendedName>
    <alternativeName>
        <fullName evidence="5">Cobalt-precorrin-6A synthase</fullName>
    </alternativeName>
</protein>
<keyword evidence="3 5" id="KW-0808">Transferase</keyword>
<proteinExistence type="inferred from homology"/>
<evidence type="ECO:0000256" key="4">
    <source>
        <dbReference type="ARBA" id="ARBA00022691"/>
    </source>
</evidence>
<dbReference type="EC" id="2.1.1.195" evidence="5"/>
<dbReference type="InterPro" id="IPR036074">
    <property type="entry name" value="CbiD_sf"/>
</dbReference>
<comment type="pathway">
    <text evidence="5">Cofactor biosynthesis; adenosylcobalamin biosynthesis; cob(II)yrinate a,c-diamide from sirohydrochlorin (anaerobic route): step 6/10.</text>
</comment>
<dbReference type="EMBL" id="JXQK01000083">
    <property type="protein sequence ID" value="KIP60348.1"/>
    <property type="molecule type" value="Genomic_DNA"/>
</dbReference>
<dbReference type="PANTHER" id="PTHR35863">
    <property type="entry name" value="COBALT-PRECORRIN-5B C(1)-METHYLTRANSFERASE"/>
    <property type="match status" value="1"/>
</dbReference>
<dbReference type="GO" id="GO:0032259">
    <property type="term" value="P:methylation"/>
    <property type="evidence" value="ECO:0007669"/>
    <property type="project" value="UniProtKB-KW"/>
</dbReference>
<dbReference type="UniPathway" id="UPA00148">
    <property type="reaction ID" value="UER00227"/>
</dbReference>
<dbReference type="NCBIfam" id="TIGR00312">
    <property type="entry name" value="cbiD"/>
    <property type="match status" value="1"/>
</dbReference>
<evidence type="ECO:0000256" key="5">
    <source>
        <dbReference type="HAMAP-Rule" id="MF_00787"/>
    </source>
</evidence>
<dbReference type="GO" id="GO:0019251">
    <property type="term" value="P:anaerobic cobalamin biosynthetic process"/>
    <property type="evidence" value="ECO:0007669"/>
    <property type="project" value="UniProtKB-UniRule"/>
</dbReference>
<comment type="catalytic activity">
    <reaction evidence="5">
        <text>Co-precorrin-5B + S-adenosyl-L-methionine = Co-precorrin-6A + S-adenosyl-L-homocysteine</text>
        <dbReference type="Rhea" id="RHEA:26285"/>
        <dbReference type="ChEBI" id="CHEBI:57856"/>
        <dbReference type="ChEBI" id="CHEBI:59789"/>
        <dbReference type="ChEBI" id="CHEBI:60063"/>
        <dbReference type="ChEBI" id="CHEBI:60064"/>
        <dbReference type="EC" id="2.1.1.195"/>
    </reaction>
</comment>
<evidence type="ECO:0000313" key="6">
    <source>
        <dbReference type="EMBL" id="KIP60348.1"/>
    </source>
</evidence>
<keyword evidence="4 5" id="KW-0949">S-adenosyl-L-methionine</keyword>
<evidence type="ECO:0000256" key="2">
    <source>
        <dbReference type="ARBA" id="ARBA00022603"/>
    </source>
</evidence>
<dbReference type="GO" id="GO:0043780">
    <property type="term" value="F:cobalt-precorrin-5B C1-methyltransferase activity"/>
    <property type="evidence" value="ECO:0007669"/>
    <property type="project" value="RHEA"/>
</dbReference>
<comment type="similarity">
    <text evidence="5">Belongs to the CbiD family.</text>
</comment>
<dbReference type="SUPFAM" id="SSF111342">
    <property type="entry name" value="CbiD-like"/>
    <property type="match status" value="1"/>
</dbReference>
<organism evidence="6 7">
    <name type="scientific">Prevotella pectinovora</name>
    <dbReference type="NCBI Taxonomy" id="1602169"/>
    <lineage>
        <taxon>Bacteria</taxon>
        <taxon>Pseudomonadati</taxon>
        <taxon>Bacteroidota</taxon>
        <taxon>Bacteroidia</taxon>
        <taxon>Bacteroidales</taxon>
        <taxon>Prevotellaceae</taxon>
        <taxon>Prevotella</taxon>
    </lineage>
</organism>
<dbReference type="AlphaFoldDB" id="A0A0D0IXF7"/>
<gene>
    <name evidence="5" type="primary">cbiD</name>
    <name evidence="6" type="ORF">ST44_11590</name>
</gene>
<evidence type="ECO:0000256" key="1">
    <source>
        <dbReference type="ARBA" id="ARBA00022573"/>
    </source>
</evidence>
<dbReference type="HAMAP" id="MF_00787">
    <property type="entry name" value="CbiD"/>
    <property type="match status" value="1"/>
</dbReference>
<sequence length="590" mass="65010">MILIFGGTTEGRIAVEVCEEAGKPFYYSTRSKLQEVEMHNGVRLSGSMSATEIKSFCHDNNIGCIIDAAHPFAENLHKAIEEAGIPVIRVERSFPRHAIGVTYCHSYEEAISRLEADDINCLLALSGVNTISKLEAYWRKHTTFFRILDRQESLDKAEVSGFPSEHLVMYNENLEIPSAEAEKAMMKRIGCDAILTKESGLSGGFDAKIEAAQKLGLKIYVIEHPALPGDWVYVTGKYGLRRSIEQMMPDFFPLKTGLTTGACATAATKAALLSLLFDDDDEEVSFSLPDGEILTIPVEHNAKGIATVTKDFSDDPDVTRGCRITSRISCPVRQQDTGNPTMSRQQIRFLHGSGVGTVTLPGLGIPIGEPAVNPTPRKMIINEISRITNMDVDVTISVENGEEIAKHTFNPRVGVVGGISILGTSGIVHPLSNDAFIRSIRRELEVAWAMGRREIGLVAGMKSEKALREERDIRCIHYGNFIGEALKAAYDIGFRHVTLAIMIGKAVKLADGNLDTHSHKVVMNKDFLISTAKQLGIDPSPISHITMARELWNIMPACFFERIKSLCHENTKTVFPQGEIKIKLICDTLQ</sequence>
<dbReference type="RefSeq" id="WP_042520078.1">
    <property type="nucleotide sequence ID" value="NZ_JXQK01000083.1"/>
</dbReference>
<keyword evidence="7" id="KW-1185">Reference proteome</keyword>
<dbReference type="PANTHER" id="PTHR35863:SF1">
    <property type="entry name" value="COBALT-PRECORRIN-5B C(1)-METHYLTRANSFERASE"/>
    <property type="match status" value="1"/>
</dbReference>
<dbReference type="STRING" id="1602171.ST44_11590"/>
<dbReference type="GO" id="GO:0016994">
    <property type="term" value="F:precorrin-6A reductase activity"/>
    <property type="evidence" value="ECO:0007669"/>
    <property type="project" value="InterPro"/>
</dbReference>
<comment type="function">
    <text evidence="5">Catalyzes the methylation of C-1 in cobalt-precorrin-5B to form cobalt-precorrin-6A.</text>
</comment>
<dbReference type="Gene3D" id="3.30.2110.10">
    <property type="entry name" value="CbiD-like"/>
    <property type="match status" value="1"/>
</dbReference>
<dbReference type="PROSITE" id="PS51014">
    <property type="entry name" value="COBK_CBIJ"/>
    <property type="match status" value="1"/>
</dbReference>
<dbReference type="InterPro" id="IPR003723">
    <property type="entry name" value="Precorrin-6x_reduct"/>
</dbReference>
<accession>A0A0D0IXF7</accession>
<evidence type="ECO:0000313" key="7">
    <source>
        <dbReference type="Proteomes" id="UP000032046"/>
    </source>
</evidence>
<evidence type="ECO:0000256" key="3">
    <source>
        <dbReference type="ARBA" id="ARBA00022679"/>
    </source>
</evidence>
<name>A0A0D0IXF7_9BACT</name>
<dbReference type="Pfam" id="PF02571">
    <property type="entry name" value="CbiJ"/>
    <property type="match status" value="1"/>
</dbReference>
<dbReference type="Pfam" id="PF01888">
    <property type="entry name" value="CbiD"/>
    <property type="match status" value="1"/>
</dbReference>
<comment type="caution">
    <text evidence="6">The sequence shown here is derived from an EMBL/GenBank/DDBJ whole genome shotgun (WGS) entry which is preliminary data.</text>
</comment>
<keyword evidence="1 5" id="KW-0169">Cobalamin biosynthesis</keyword>
<reference evidence="6 7" key="1">
    <citation type="submission" date="2015-01" db="EMBL/GenBank/DDBJ databases">
        <title>Comparative genomics of non-oral Prevotella species.</title>
        <authorList>
            <person name="Accetto T."/>
            <person name="Nograsek B."/>
            <person name="Avgustin G."/>
        </authorList>
    </citation>
    <scope>NUCLEOTIDE SEQUENCE [LARGE SCALE GENOMIC DNA]</scope>
    <source>
        <strain evidence="6 7">P5-119</strain>
    </source>
</reference>
<dbReference type="Proteomes" id="UP000032046">
    <property type="component" value="Unassembled WGS sequence"/>
</dbReference>